<gene>
    <name evidence="1" type="ORF">N8T08_009252</name>
</gene>
<name>A0ACC3ATP2_9EURO</name>
<dbReference type="Proteomes" id="UP001177260">
    <property type="component" value="Unassembled WGS sequence"/>
</dbReference>
<evidence type="ECO:0000313" key="1">
    <source>
        <dbReference type="EMBL" id="KAK1141213.1"/>
    </source>
</evidence>
<keyword evidence="2" id="KW-1185">Reference proteome</keyword>
<evidence type="ECO:0000313" key="2">
    <source>
        <dbReference type="Proteomes" id="UP001177260"/>
    </source>
</evidence>
<sequence>MDAWQRNMRMIHQISEFVDFDSAQSDSVADFIALIQATREGLTQIDDDFDIPDSQINTLFLTKLKARPEWDGWATAMLRDNRINAPNPEHRMTFQELAELAIDHEKALRGGAGGRHETRKVLPAEPLAGPPPPLSNIPTVPEEDVTQDDINAFVVQQMSRDDGYPRRRHTVRGHRKRPSQEEINDYVIHQMRRNNEPQKPRNRSQSQPEPRAQQNHSSSKPAGTRCTFCGDPHHQTNHCWRRWRVAVEAPSGNFMPKRIEYRTEIPGHPPMYRTGFTLY</sequence>
<comment type="caution">
    <text evidence="1">The sequence shown here is derived from an EMBL/GenBank/DDBJ whole genome shotgun (WGS) entry which is preliminary data.</text>
</comment>
<accession>A0ACC3ATP2</accession>
<organism evidence="1 2">
    <name type="scientific">Aspergillus melleus</name>
    <dbReference type="NCBI Taxonomy" id="138277"/>
    <lineage>
        <taxon>Eukaryota</taxon>
        <taxon>Fungi</taxon>
        <taxon>Dikarya</taxon>
        <taxon>Ascomycota</taxon>
        <taxon>Pezizomycotina</taxon>
        <taxon>Eurotiomycetes</taxon>
        <taxon>Eurotiomycetidae</taxon>
        <taxon>Eurotiales</taxon>
        <taxon>Aspergillaceae</taxon>
        <taxon>Aspergillus</taxon>
        <taxon>Aspergillus subgen. Circumdati</taxon>
    </lineage>
</organism>
<dbReference type="EMBL" id="JAOPJF010000067">
    <property type="protein sequence ID" value="KAK1141213.1"/>
    <property type="molecule type" value="Genomic_DNA"/>
</dbReference>
<protein>
    <submittedName>
        <fullName evidence="1">Uncharacterized protein</fullName>
    </submittedName>
</protein>
<proteinExistence type="predicted"/>
<reference evidence="1 2" key="1">
    <citation type="journal article" date="2023" name="ACS Omega">
        <title>Identification of the Neoaspergillic Acid Biosynthesis Gene Cluster by Establishing an In Vitro CRISPR-Ribonucleoprotein Genetic System in Aspergillus melleus.</title>
        <authorList>
            <person name="Yuan B."/>
            <person name="Grau M.F."/>
            <person name="Murata R.M."/>
            <person name="Torok T."/>
            <person name="Venkateswaran K."/>
            <person name="Stajich J.E."/>
            <person name="Wang C.C.C."/>
        </authorList>
    </citation>
    <scope>NUCLEOTIDE SEQUENCE [LARGE SCALE GENOMIC DNA]</scope>
    <source>
        <strain evidence="1 2">IMV 1140</strain>
    </source>
</reference>